<proteinExistence type="predicted"/>
<keyword evidence="3" id="KW-1185">Reference proteome</keyword>
<evidence type="ECO:0000313" key="2">
    <source>
        <dbReference type="EMBL" id="KAF2008236.1"/>
    </source>
</evidence>
<protein>
    <submittedName>
        <fullName evidence="2">Uncharacterized protein</fullName>
    </submittedName>
</protein>
<reference evidence="2" key="1">
    <citation type="journal article" date="2020" name="Stud. Mycol.">
        <title>101 Dothideomycetes genomes: a test case for predicting lifestyles and emergence of pathogens.</title>
        <authorList>
            <person name="Haridas S."/>
            <person name="Albert R."/>
            <person name="Binder M."/>
            <person name="Bloem J."/>
            <person name="Labutti K."/>
            <person name="Salamov A."/>
            <person name="Andreopoulos B."/>
            <person name="Baker S."/>
            <person name="Barry K."/>
            <person name="Bills G."/>
            <person name="Bluhm B."/>
            <person name="Cannon C."/>
            <person name="Castanera R."/>
            <person name="Culley D."/>
            <person name="Daum C."/>
            <person name="Ezra D."/>
            <person name="Gonzalez J."/>
            <person name="Henrissat B."/>
            <person name="Kuo A."/>
            <person name="Liang C."/>
            <person name="Lipzen A."/>
            <person name="Lutzoni F."/>
            <person name="Magnuson J."/>
            <person name="Mondo S."/>
            <person name="Nolan M."/>
            <person name="Ohm R."/>
            <person name="Pangilinan J."/>
            <person name="Park H.-J."/>
            <person name="Ramirez L."/>
            <person name="Alfaro M."/>
            <person name="Sun H."/>
            <person name="Tritt A."/>
            <person name="Yoshinaga Y."/>
            <person name="Zwiers L.-H."/>
            <person name="Turgeon B."/>
            <person name="Goodwin S."/>
            <person name="Spatafora J."/>
            <person name="Crous P."/>
            <person name="Grigoriev I."/>
        </authorList>
    </citation>
    <scope>NUCLEOTIDE SEQUENCE</scope>
    <source>
        <strain evidence="2">CBS 175.79</strain>
    </source>
</reference>
<sequence length="124" mass="14288">DSVRKTLVHPEQSHRHPEQSHRHPEQSHRHPEQSHRHPEQSHRHPEQSLGTERLSFIAYSPLFTTQSSSPGAEHSATMRRGQYLNPHSHLSTTTYKPTTPECATTTKHFRPSLMDIIVTYTDIS</sequence>
<dbReference type="Proteomes" id="UP000799778">
    <property type="component" value="Unassembled WGS sequence"/>
</dbReference>
<feature type="compositionally biased region" description="Basic and acidic residues" evidence="1">
    <location>
        <begin position="11"/>
        <end position="46"/>
    </location>
</feature>
<dbReference type="GeneID" id="54290658"/>
<dbReference type="AlphaFoldDB" id="A0A6A5X5R9"/>
<feature type="non-terminal residue" evidence="2">
    <location>
        <position position="1"/>
    </location>
</feature>
<organism evidence="2 3">
    <name type="scientific">Aaosphaeria arxii CBS 175.79</name>
    <dbReference type="NCBI Taxonomy" id="1450172"/>
    <lineage>
        <taxon>Eukaryota</taxon>
        <taxon>Fungi</taxon>
        <taxon>Dikarya</taxon>
        <taxon>Ascomycota</taxon>
        <taxon>Pezizomycotina</taxon>
        <taxon>Dothideomycetes</taxon>
        <taxon>Pleosporomycetidae</taxon>
        <taxon>Pleosporales</taxon>
        <taxon>Pleosporales incertae sedis</taxon>
        <taxon>Aaosphaeria</taxon>
    </lineage>
</organism>
<feature type="region of interest" description="Disordered" evidence="1">
    <location>
        <begin position="1"/>
        <end position="53"/>
    </location>
</feature>
<evidence type="ECO:0000256" key="1">
    <source>
        <dbReference type="SAM" id="MobiDB-lite"/>
    </source>
</evidence>
<accession>A0A6A5X5R9</accession>
<dbReference type="RefSeq" id="XP_033376575.1">
    <property type="nucleotide sequence ID" value="XM_033533261.1"/>
</dbReference>
<name>A0A6A5X5R9_9PLEO</name>
<dbReference type="EMBL" id="ML978119">
    <property type="protein sequence ID" value="KAF2008236.1"/>
    <property type="molecule type" value="Genomic_DNA"/>
</dbReference>
<evidence type="ECO:0000313" key="3">
    <source>
        <dbReference type="Proteomes" id="UP000799778"/>
    </source>
</evidence>
<gene>
    <name evidence="2" type="ORF">BU24DRAFT_482795</name>
</gene>